<organism evidence="1">
    <name type="scientific">Bartonella schoenbuchensis (strain DSM 13525 / NCTC 13165 / R1)</name>
    <dbReference type="NCBI Taxonomy" id="687861"/>
    <lineage>
        <taxon>Bacteria</taxon>
        <taxon>Pseudomonadati</taxon>
        <taxon>Pseudomonadota</taxon>
        <taxon>Alphaproteobacteria</taxon>
        <taxon>Hyphomicrobiales</taxon>
        <taxon>Bartonellaceae</taxon>
        <taxon>Bartonella</taxon>
    </lineage>
</organism>
<sequence>MPSKRAIFTPLSILFRPHQNISLLIIFWWRRRVPPPGPMSLFHCPFITIAGKPALLNIDEEQSLGKGGIVNILNLFIIDRFQDFIM</sequence>
<accession>E6Z025</accession>
<gene>
    <name evidence="1" type="ORF">B11C_40318</name>
</gene>
<proteinExistence type="predicted"/>
<dbReference type="EMBL" id="FN645509">
    <property type="protein sequence ID" value="CBI82463.1"/>
    <property type="molecule type" value="Genomic_DNA"/>
</dbReference>
<protein>
    <submittedName>
        <fullName evidence="1">Uncharacterized protein</fullName>
    </submittedName>
</protein>
<evidence type="ECO:0000313" key="1">
    <source>
        <dbReference type="EMBL" id="CBI82463.1"/>
    </source>
</evidence>
<dbReference type="AlphaFoldDB" id="E6Z025"/>
<reference evidence="1" key="1">
    <citation type="journal article" date="2011" name="PLoS Genet.">
        <title>Parallel evolution of a type IV secretion system in radiating lineages of the host-restricted bacterial pathogen Bartonella.</title>
        <authorList>
            <person name="Engel P."/>
            <person name="Salzburger W."/>
            <person name="Liesch M."/>
            <person name="Chang C.C."/>
            <person name="Maruyama S."/>
            <person name="Lanz C."/>
            <person name="Calteau A."/>
            <person name="Lajus A."/>
            <person name="Medigue C."/>
            <person name="Schuster S.C."/>
            <person name="Dehio C."/>
        </authorList>
    </citation>
    <scope>NUCLEOTIDE SEQUENCE</scope>
    <source>
        <strain evidence="1">R1</strain>
    </source>
</reference>
<name>E6Z025_BARSR</name>